<evidence type="ECO:0000259" key="1">
    <source>
        <dbReference type="Pfam" id="PF12937"/>
    </source>
</evidence>
<proteinExistence type="predicted"/>
<comment type="caution">
    <text evidence="2">The sequence shown here is derived from an EMBL/GenBank/DDBJ whole genome shotgun (WGS) entry which is preliminary data.</text>
</comment>
<evidence type="ECO:0000313" key="3">
    <source>
        <dbReference type="Proteomes" id="UP001049176"/>
    </source>
</evidence>
<sequence length="535" mass="59804">MGGSLEWNEDTKALSERSMYNSLSDSYRLPIEILVEIFAYCVEDGRTDPDTYAKPRWLSLTYVCRRWRAAALNTPVLWTWPHFSHGELALEMIKRSNNLPLVIEAHISRSNGRDVRKAVVQATNEVPRTTRLQLQVSSGLVMLRILANCSQPAPMLTSLNLHIPSGSRAQCTLPSNFLAGTAPNLTHLSLTACHITPDSPLLKNITVLKLNLQDCFPFPTLTGCKAILIASRNLEHLELRLRKVNGDPVLPDQHNPYPLLALRYFYLECDLQACANLISMYSGSFFPTIIGFDSLSHLLPTFLSGTSFTSFFIEGYDKYWVQFKGWTSLIGEENDVPLSTVSSRPRLCLSLRDASPYSGHHVRWDLVIYGLVSRGLPLLTLKSLSFQLGGEVFHNRSDTILGFFASLPNLTIIEITDNIAESIIDALKYERMLDRVPLSPFHFQPLSLQTDSQVDAVQIPPTNNLAFSKLRVIRLDSVELTDAILVSNFTTVLGIRKKCGIGIETLQFFDCDVSDEAISCIETFVGKMESISQGT</sequence>
<dbReference type="InterPro" id="IPR032675">
    <property type="entry name" value="LRR_dom_sf"/>
</dbReference>
<accession>A0A9P7S0F3</accession>
<dbReference type="InterPro" id="IPR001810">
    <property type="entry name" value="F-box_dom"/>
</dbReference>
<feature type="domain" description="F-box" evidence="1">
    <location>
        <begin position="28"/>
        <end position="83"/>
    </location>
</feature>
<dbReference type="EMBL" id="CM032185">
    <property type="protein sequence ID" value="KAG7093057.1"/>
    <property type="molecule type" value="Genomic_DNA"/>
</dbReference>
<dbReference type="OrthoDB" id="3172239at2759"/>
<dbReference type="InterPro" id="IPR036047">
    <property type="entry name" value="F-box-like_dom_sf"/>
</dbReference>
<dbReference type="Pfam" id="PF12937">
    <property type="entry name" value="F-box-like"/>
    <property type="match status" value="1"/>
</dbReference>
<dbReference type="KEGG" id="more:E1B28_009349"/>
<reference evidence="2" key="1">
    <citation type="journal article" date="2021" name="Genome Biol. Evol.">
        <title>The assembled and annotated genome of the fairy-ring fungus Marasmius oreades.</title>
        <authorList>
            <person name="Hiltunen M."/>
            <person name="Ament-Velasquez S.L."/>
            <person name="Johannesson H."/>
        </authorList>
    </citation>
    <scope>NUCLEOTIDE SEQUENCE</scope>
    <source>
        <strain evidence="2">03SP1</strain>
    </source>
</reference>
<keyword evidence="3" id="KW-1185">Reference proteome</keyword>
<protein>
    <recommendedName>
        <fullName evidence="1">F-box domain-containing protein</fullName>
    </recommendedName>
</protein>
<dbReference type="RefSeq" id="XP_043009527.1">
    <property type="nucleotide sequence ID" value="XM_043154236.1"/>
</dbReference>
<dbReference type="Proteomes" id="UP001049176">
    <property type="component" value="Chromosome 5"/>
</dbReference>
<dbReference type="SUPFAM" id="SSF52047">
    <property type="entry name" value="RNI-like"/>
    <property type="match status" value="1"/>
</dbReference>
<dbReference type="Gene3D" id="3.80.10.10">
    <property type="entry name" value="Ribonuclease Inhibitor"/>
    <property type="match status" value="1"/>
</dbReference>
<dbReference type="AlphaFoldDB" id="A0A9P7S0F3"/>
<evidence type="ECO:0000313" key="2">
    <source>
        <dbReference type="EMBL" id="KAG7093057.1"/>
    </source>
</evidence>
<dbReference type="GeneID" id="66078425"/>
<name>A0A9P7S0F3_9AGAR</name>
<gene>
    <name evidence="2" type="ORF">E1B28_009349</name>
</gene>
<organism evidence="2 3">
    <name type="scientific">Marasmius oreades</name>
    <name type="common">fairy-ring Marasmius</name>
    <dbReference type="NCBI Taxonomy" id="181124"/>
    <lineage>
        <taxon>Eukaryota</taxon>
        <taxon>Fungi</taxon>
        <taxon>Dikarya</taxon>
        <taxon>Basidiomycota</taxon>
        <taxon>Agaricomycotina</taxon>
        <taxon>Agaricomycetes</taxon>
        <taxon>Agaricomycetidae</taxon>
        <taxon>Agaricales</taxon>
        <taxon>Marasmiineae</taxon>
        <taxon>Marasmiaceae</taxon>
        <taxon>Marasmius</taxon>
    </lineage>
</organism>
<dbReference type="Gene3D" id="1.20.1280.50">
    <property type="match status" value="1"/>
</dbReference>
<dbReference type="SUPFAM" id="SSF81383">
    <property type="entry name" value="F-box domain"/>
    <property type="match status" value="1"/>
</dbReference>